<evidence type="ECO:0000313" key="3">
    <source>
        <dbReference type="Proteomes" id="UP000292424"/>
    </source>
</evidence>
<gene>
    <name evidence="2" type="ORF">E0W69_014950</name>
</gene>
<keyword evidence="1" id="KW-0732">Signal</keyword>
<feature type="chain" id="PRO_5024363361" description="Carboxypeptidase regulatory-like domain-containing protein" evidence="1">
    <location>
        <begin position="23"/>
        <end position="207"/>
    </location>
</feature>
<protein>
    <recommendedName>
        <fullName evidence="4">Carboxypeptidase regulatory-like domain-containing protein</fullName>
    </recommendedName>
</protein>
<organism evidence="2 3">
    <name type="scientific">Rhizosphaericola mali</name>
    <dbReference type="NCBI Taxonomy" id="2545455"/>
    <lineage>
        <taxon>Bacteria</taxon>
        <taxon>Pseudomonadati</taxon>
        <taxon>Bacteroidota</taxon>
        <taxon>Chitinophagia</taxon>
        <taxon>Chitinophagales</taxon>
        <taxon>Chitinophagaceae</taxon>
        <taxon>Rhizosphaericola</taxon>
    </lineage>
</organism>
<evidence type="ECO:0000313" key="2">
    <source>
        <dbReference type="EMBL" id="QES89900.1"/>
    </source>
</evidence>
<evidence type="ECO:0000256" key="1">
    <source>
        <dbReference type="SAM" id="SignalP"/>
    </source>
</evidence>
<proteinExistence type="predicted"/>
<dbReference type="EMBL" id="CP044016">
    <property type="protein sequence ID" value="QES89900.1"/>
    <property type="molecule type" value="Genomic_DNA"/>
</dbReference>
<dbReference type="RefSeq" id="WP_131330857.1">
    <property type="nucleotide sequence ID" value="NZ_CP044016.1"/>
</dbReference>
<name>A0A5P2G821_9BACT</name>
<reference evidence="2 3" key="1">
    <citation type="submission" date="2019-09" db="EMBL/GenBank/DDBJ databases">
        <title>Complete genome sequence of Arachidicoccus sp. B3-10 isolated from apple orchard soil.</title>
        <authorList>
            <person name="Kim H.S."/>
            <person name="Han K.-I."/>
            <person name="Suh M.K."/>
            <person name="Lee K.C."/>
            <person name="Eom M.K."/>
            <person name="Kim J.-S."/>
            <person name="Kang S.W."/>
            <person name="Sin Y."/>
            <person name="Lee J.-S."/>
        </authorList>
    </citation>
    <scope>NUCLEOTIDE SEQUENCE [LARGE SCALE GENOMIC DNA]</scope>
    <source>
        <strain evidence="2 3">B3-10</strain>
    </source>
</reference>
<dbReference type="KEGG" id="arac:E0W69_014950"/>
<accession>A0A5P2G821</accession>
<feature type="signal peptide" evidence="1">
    <location>
        <begin position="1"/>
        <end position="22"/>
    </location>
</feature>
<dbReference type="AlphaFoldDB" id="A0A5P2G821"/>
<dbReference type="Proteomes" id="UP000292424">
    <property type="component" value="Chromosome"/>
</dbReference>
<keyword evidence="3" id="KW-1185">Reference proteome</keyword>
<dbReference type="SUPFAM" id="SSF117074">
    <property type="entry name" value="Hypothetical protein PA1324"/>
    <property type="match status" value="1"/>
</dbReference>
<evidence type="ECO:0008006" key="4">
    <source>
        <dbReference type="Google" id="ProtNLM"/>
    </source>
</evidence>
<dbReference type="OrthoDB" id="6058208at2"/>
<sequence length="207" mass="23677">MKKTKLCLLLLCSVFALSNVVAQYVQPERNDTVYLMPKVAFDSLQAKTMLARGTGTIKGIAYIRPNNNIGFNIRTGKKLLANKILITLFPMTPYFEEYLSLKKKVNPKKLKFAFISNDAMRWRLEAITNSSGEFTFPEMKPGRYFLEGILNWSQSGTYNRYTGSGYGSYGGQVDYYARDNYRNNYCDYLSKIVEVKNDGEIVEVKLN</sequence>